<dbReference type="GO" id="GO:0005829">
    <property type="term" value="C:cytosol"/>
    <property type="evidence" value="ECO:0007669"/>
    <property type="project" value="TreeGrafter"/>
</dbReference>
<protein>
    <recommendedName>
        <fullName evidence="2">Ubiquitin-like-conjugating enzyme ATG10</fullName>
    </recommendedName>
    <alternativeName>
        <fullName evidence="7">Autophagy-related protein 10</fullName>
    </alternativeName>
</protein>
<evidence type="ECO:0000256" key="7">
    <source>
        <dbReference type="ARBA" id="ARBA00029833"/>
    </source>
</evidence>
<evidence type="ECO:0000256" key="5">
    <source>
        <dbReference type="ARBA" id="ARBA00022927"/>
    </source>
</evidence>
<gene>
    <name evidence="8" type="ORF">C8Q69DRAFT_517320</name>
</gene>
<comment type="similarity">
    <text evidence="1">Belongs to the ATG10 family.</text>
</comment>
<dbReference type="Proteomes" id="UP000283841">
    <property type="component" value="Unassembled WGS sequence"/>
</dbReference>
<keyword evidence="9" id="KW-1185">Reference proteome</keyword>
<evidence type="ECO:0000256" key="2">
    <source>
        <dbReference type="ARBA" id="ARBA00021099"/>
    </source>
</evidence>
<sequence>MLSDFPFLTPAEFDTACRVFVGRVHAFGSPEVLGWTSVRWQDRHHGPYQHNASSILKISKALAPIDTSNQADPQRAEDELPTDQVEEDDNEALIRPAYRAPRIEIEYSIVRSPTYQVPVLYFTWRHAPPAGPRGIDAVYTYLVPDQYKDELQAVGVLGAISMGDHPETGTPAYFVHPCNTADALTQIADGKNLDPESYLLLWFGLVGNCVNLHLPRELLASDNRQHP</sequence>
<keyword evidence="5" id="KW-0813">Transport</keyword>
<dbReference type="GO" id="GO:0000045">
    <property type="term" value="P:autophagosome assembly"/>
    <property type="evidence" value="ECO:0007669"/>
    <property type="project" value="TreeGrafter"/>
</dbReference>
<dbReference type="GO" id="GO:0032446">
    <property type="term" value="P:protein modification by small protein conjugation"/>
    <property type="evidence" value="ECO:0007669"/>
    <property type="project" value="TreeGrafter"/>
</dbReference>
<reference evidence="8 9" key="1">
    <citation type="journal article" date="2018" name="Front. Microbiol.">
        <title>Genomic and genetic insights into a cosmopolitan fungus, Paecilomyces variotii (Eurotiales).</title>
        <authorList>
            <person name="Urquhart A.S."/>
            <person name="Mondo S.J."/>
            <person name="Makela M.R."/>
            <person name="Hane J.K."/>
            <person name="Wiebenga A."/>
            <person name="He G."/>
            <person name="Mihaltcheva S."/>
            <person name="Pangilinan J."/>
            <person name="Lipzen A."/>
            <person name="Barry K."/>
            <person name="de Vries R.P."/>
            <person name="Grigoriev I.V."/>
            <person name="Idnurm A."/>
        </authorList>
    </citation>
    <scope>NUCLEOTIDE SEQUENCE [LARGE SCALE GENOMIC DNA]</scope>
    <source>
        <strain evidence="8 9">CBS 101075</strain>
    </source>
</reference>
<dbReference type="Pfam" id="PF03987">
    <property type="entry name" value="Autophagy_act_C"/>
    <property type="match status" value="1"/>
</dbReference>
<evidence type="ECO:0000256" key="4">
    <source>
        <dbReference type="ARBA" id="ARBA00022786"/>
    </source>
</evidence>
<organism evidence="8 9">
    <name type="scientific">Byssochlamys spectabilis</name>
    <name type="common">Paecilomyces variotii</name>
    <dbReference type="NCBI Taxonomy" id="264951"/>
    <lineage>
        <taxon>Eukaryota</taxon>
        <taxon>Fungi</taxon>
        <taxon>Dikarya</taxon>
        <taxon>Ascomycota</taxon>
        <taxon>Pezizomycotina</taxon>
        <taxon>Eurotiomycetes</taxon>
        <taxon>Eurotiomycetidae</taxon>
        <taxon>Eurotiales</taxon>
        <taxon>Thermoascaceae</taxon>
        <taxon>Paecilomyces</taxon>
    </lineage>
</organism>
<evidence type="ECO:0000313" key="9">
    <source>
        <dbReference type="Proteomes" id="UP000283841"/>
    </source>
</evidence>
<dbReference type="Gene3D" id="3.30.1460.50">
    <property type="match status" value="1"/>
</dbReference>
<keyword evidence="5" id="KW-0653">Protein transport</keyword>
<name>A0A443I2P5_BYSSP</name>
<keyword evidence="6" id="KW-0072">Autophagy</keyword>
<evidence type="ECO:0000313" key="8">
    <source>
        <dbReference type="EMBL" id="RWQ98343.1"/>
    </source>
</evidence>
<dbReference type="PANTHER" id="PTHR14957">
    <property type="entry name" value="UBIQUITIN-LIKE-CONJUGATING ENZYME ATG10"/>
    <property type="match status" value="1"/>
</dbReference>
<dbReference type="GeneID" id="39602689"/>
<evidence type="ECO:0000256" key="6">
    <source>
        <dbReference type="ARBA" id="ARBA00023006"/>
    </source>
</evidence>
<dbReference type="VEuPathDB" id="FungiDB:C8Q69DRAFT_517320"/>
<proteinExistence type="inferred from homology"/>
<dbReference type="STRING" id="264951.A0A443I2P5"/>
<dbReference type="GO" id="GO:0061651">
    <property type="term" value="F:Atg12 conjugating enzyme activity"/>
    <property type="evidence" value="ECO:0007669"/>
    <property type="project" value="TreeGrafter"/>
</dbReference>
<keyword evidence="3" id="KW-0808">Transferase</keyword>
<dbReference type="GO" id="GO:0000422">
    <property type="term" value="P:autophagy of mitochondrion"/>
    <property type="evidence" value="ECO:0007669"/>
    <property type="project" value="TreeGrafter"/>
</dbReference>
<evidence type="ECO:0000256" key="3">
    <source>
        <dbReference type="ARBA" id="ARBA00022679"/>
    </source>
</evidence>
<dbReference type="InterPro" id="IPR007135">
    <property type="entry name" value="Atg3/Atg10"/>
</dbReference>
<comment type="caution">
    <text evidence="8">The sequence shown here is derived from an EMBL/GenBank/DDBJ whole genome shotgun (WGS) entry which is preliminary data.</text>
</comment>
<accession>A0A443I2P5</accession>
<dbReference type="EMBL" id="RCNU01000002">
    <property type="protein sequence ID" value="RWQ98343.1"/>
    <property type="molecule type" value="Genomic_DNA"/>
</dbReference>
<dbReference type="GO" id="GO:0015031">
    <property type="term" value="P:protein transport"/>
    <property type="evidence" value="ECO:0007669"/>
    <property type="project" value="UniProtKB-KW"/>
</dbReference>
<evidence type="ECO:0000256" key="1">
    <source>
        <dbReference type="ARBA" id="ARBA00005696"/>
    </source>
</evidence>
<dbReference type="PANTHER" id="PTHR14957:SF1">
    <property type="entry name" value="UBIQUITIN-LIKE-CONJUGATING ENZYME ATG10"/>
    <property type="match status" value="1"/>
</dbReference>
<keyword evidence="4" id="KW-0833">Ubl conjugation pathway</keyword>
<dbReference type="RefSeq" id="XP_028487988.1">
    <property type="nucleotide sequence ID" value="XM_028633412.1"/>
</dbReference>
<dbReference type="AlphaFoldDB" id="A0A443I2P5"/>